<dbReference type="OrthoDB" id="2331621at2759"/>
<accession>A0A9N9AR59</accession>
<feature type="compositionally biased region" description="Polar residues" evidence="1">
    <location>
        <begin position="1"/>
        <end position="16"/>
    </location>
</feature>
<protein>
    <submittedName>
        <fullName evidence="2">2683_t:CDS:1</fullName>
    </submittedName>
</protein>
<feature type="compositionally biased region" description="Polar residues" evidence="1">
    <location>
        <begin position="24"/>
        <end position="42"/>
    </location>
</feature>
<dbReference type="Proteomes" id="UP000789739">
    <property type="component" value="Unassembled WGS sequence"/>
</dbReference>
<feature type="region of interest" description="Disordered" evidence="1">
    <location>
        <begin position="1"/>
        <end position="94"/>
    </location>
</feature>
<evidence type="ECO:0000313" key="3">
    <source>
        <dbReference type="Proteomes" id="UP000789739"/>
    </source>
</evidence>
<organism evidence="2 3">
    <name type="scientific">Paraglomus brasilianum</name>
    <dbReference type="NCBI Taxonomy" id="144538"/>
    <lineage>
        <taxon>Eukaryota</taxon>
        <taxon>Fungi</taxon>
        <taxon>Fungi incertae sedis</taxon>
        <taxon>Mucoromycota</taxon>
        <taxon>Glomeromycotina</taxon>
        <taxon>Glomeromycetes</taxon>
        <taxon>Paraglomerales</taxon>
        <taxon>Paraglomeraceae</taxon>
        <taxon>Paraglomus</taxon>
    </lineage>
</organism>
<gene>
    <name evidence="2" type="ORF">PBRASI_LOCUS4405</name>
</gene>
<comment type="caution">
    <text evidence="2">The sequence shown here is derived from an EMBL/GenBank/DDBJ whole genome shotgun (WGS) entry which is preliminary data.</text>
</comment>
<keyword evidence="3" id="KW-1185">Reference proteome</keyword>
<dbReference type="AlphaFoldDB" id="A0A9N9AR59"/>
<proteinExistence type="predicted"/>
<sequence length="120" mass="13663">MWTYTSSNLHSGNYHGNRSEMSDDQSPPLTASIQSQLNQTNNEQDREPAPPNKVQGLITELSTPTKGESDKADENEIPDGSLSQSIPKSDQSRKTRDLLYAYQGEIWCWYYYAKGFEKRL</sequence>
<dbReference type="EMBL" id="CAJVPI010000454">
    <property type="protein sequence ID" value="CAG8537185.1"/>
    <property type="molecule type" value="Genomic_DNA"/>
</dbReference>
<evidence type="ECO:0000256" key="1">
    <source>
        <dbReference type="SAM" id="MobiDB-lite"/>
    </source>
</evidence>
<evidence type="ECO:0000313" key="2">
    <source>
        <dbReference type="EMBL" id="CAG8537185.1"/>
    </source>
</evidence>
<name>A0A9N9AR59_9GLOM</name>
<reference evidence="2" key="1">
    <citation type="submission" date="2021-06" db="EMBL/GenBank/DDBJ databases">
        <authorList>
            <person name="Kallberg Y."/>
            <person name="Tangrot J."/>
            <person name="Rosling A."/>
        </authorList>
    </citation>
    <scope>NUCLEOTIDE SEQUENCE</scope>
    <source>
        <strain evidence="2">BR232B</strain>
    </source>
</reference>